<sequence>MRNVYLRSTMQRHCWRGRCAVFNGDVISWRKSKLQPAAGAPLLLDLETVVWSRASYDANSRRYADDSLENKVLLEECASGQTLLP</sequence>
<organism evidence="1 2">
    <name type="scientific">Vespula pensylvanica</name>
    <name type="common">Western yellow jacket</name>
    <name type="synonym">Wasp</name>
    <dbReference type="NCBI Taxonomy" id="30213"/>
    <lineage>
        <taxon>Eukaryota</taxon>
        <taxon>Metazoa</taxon>
        <taxon>Ecdysozoa</taxon>
        <taxon>Arthropoda</taxon>
        <taxon>Hexapoda</taxon>
        <taxon>Insecta</taxon>
        <taxon>Pterygota</taxon>
        <taxon>Neoptera</taxon>
        <taxon>Endopterygota</taxon>
        <taxon>Hymenoptera</taxon>
        <taxon>Apocrita</taxon>
        <taxon>Aculeata</taxon>
        <taxon>Vespoidea</taxon>
        <taxon>Vespidae</taxon>
        <taxon>Vespinae</taxon>
        <taxon>Vespula</taxon>
    </lineage>
</organism>
<dbReference type="AlphaFoldDB" id="A0A834PAP5"/>
<accession>A0A834PAP5</accession>
<evidence type="ECO:0000313" key="1">
    <source>
        <dbReference type="EMBL" id="KAF7434508.1"/>
    </source>
</evidence>
<gene>
    <name evidence="1" type="ORF">H0235_002699</name>
</gene>
<reference evidence="1" key="1">
    <citation type="journal article" date="2020" name="G3 (Bethesda)">
        <title>High-Quality Assemblies for Three Invasive Social Wasps from the &lt;i&gt;Vespula&lt;/i&gt; Genus.</title>
        <authorList>
            <person name="Harrop T.W.R."/>
            <person name="Guhlin J."/>
            <person name="McLaughlin G.M."/>
            <person name="Permina E."/>
            <person name="Stockwell P."/>
            <person name="Gilligan J."/>
            <person name="Le Lec M.F."/>
            <person name="Gruber M.A.M."/>
            <person name="Quinn O."/>
            <person name="Lovegrove M."/>
            <person name="Duncan E.J."/>
            <person name="Remnant E.J."/>
            <person name="Van Eeckhoven J."/>
            <person name="Graham B."/>
            <person name="Knapp R.A."/>
            <person name="Langford K.W."/>
            <person name="Kronenberg Z."/>
            <person name="Press M.O."/>
            <person name="Eacker S.M."/>
            <person name="Wilson-Rankin E.E."/>
            <person name="Purcell J."/>
            <person name="Lester P.J."/>
            <person name="Dearden P.K."/>
        </authorList>
    </citation>
    <scope>NUCLEOTIDE SEQUENCE</scope>
    <source>
        <strain evidence="1">Volc-1</strain>
    </source>
</reference>
<name>A0A834PAP5_VESPE</name>
<evidence type="ECO:0000313" key="2">
    <source>
        <dbReference type="Proteomes" id="UP000600918"/>
    </source>
</evidence>
<comment type="caution">
    <text evidence="1">The sequence shown here is derived from an EMBL/GenBank/DDBJ whole genome shotgun (WGS) entry which is preliminary data.</text>
</comment>
<protein>
    <submittedName>
        <fullName evidence="1">Uncharacterized protein</fullName>
    </submittedName>
</protein>
<proteinExistence type="predicted"/>
<dbReference type="EMBL" id="JACSDY010000002">
    <property type="protein sequence ID" value="KAF7434508.1"/>
    <property type="molecule type" value="Genomic_DNA"/>
</dbReference>
<keyword evidence="2" id="KW-1185">Reference proteome</keyword>
<dbReference type="Proteomes" id="UP000600918">
    <property type="component" value="Unassembled WGS sequence"/>
</dbReference>